<evidence type="ECO:0000313" key="2">
    <source>
        <dbReference type="Proteomes" id="UP000323597"/>
    </source>
</evidence>
<accession>A0A5D2UX96</accession>
<keyword evidence="2" id="KW-1185">Reference proteome</keyword>
<dbReference type="AlphaFoldDB" id="A0A5D2UX96"/>
<name>A0A5D2UX96_GOSMU</name>
<dbReference type="EMBL" id="CM017653">
    <property type="protein sequence ID" value="TYI81625.1"/>
    <property type="molecule type" value="Genomic_DNA"/>
</dbReference>
<sequence length="37" mass="4458">MGRLVVVFNIWVWFFECTSRDLILVSRFRSHSSCLPR</sequence>
<proteinExistence type="predicted"/>
<organism evidence="1 2">
    <name type="scientific">Gossypium mustelinum</name>
    <name type="common">Cotton</name>
    <name type="synonym">Gossypium caicoense</name>
    <dbReference type="NCBI Taxonomy" id="34275"/>
    <lineage>
        <taxon>Eukaryota</taxon>
        <taxon>Viridiplantae</taxon>
        <taxon>Streptophyta</taxon>
        <taxon>Embryophyta</taxon>
        <taxon>Tracheophyta</taxon>
        <taxon>Spermatophyta</taxon>
        <taxon>Magnoliopsida</taxon>
        <taxon>eudicotyledons</taxon>
        <taxon>Gunneridae</taxon>
        <taxon>Pentapetalae</taxon>
        <taxon>rosids</taxon>
        <taxon>malvids</taxon>
        <taxon>Malvales</taxon>
        <taxon>Malvaceae</taxon>
        <taxon>Malvoideae</taxon>
        <taxon>Gossypium</taxon>
    </lineage>
</organism>
<gene>
    <name evidence="1" type="ORF">E1A91_D05G166100v1</name>
</gene>
<evidence type="ECO:0000313" key="1">
    <source>
        <dbReference type="EMBL" id="TYI81625.1"/>
    </source>
</evidence>
<dbReference type="Proteomes" id="UP000323597">
    <property type="component" value="Chromosome D05"/>
</dbReference>
<reference evidence="1 2" key="1">
    <citation type="submission" date="2019-07" db="EMBL/GenBank/DDBJ databases">
        <title>WGS assembly of Gossypium mustelinum.</title>
        <authorList>
            <person name="Chen Z.J."/>
            <person name="Sreedasyam A."/>
            <person name="Ando A."/>
            <person name="Song Q."/>
            <person name="De L."/>
            <person name="Hulse-Kemp A."/>
            <person name="Ding M."/>
            <person name="Ye W."/>
            <person name="Kirkbride R."/>
            <person name="Jenkins J."/>
            <person name="Plott C."/>
            <person name="Lovell J."/>
            <person name="Lin Y.-M."/>
            <person name="Vaughn R."/>
            <person name="Liu B."/>
            <person name="Li W."/>
            <person name="Simpson S."/>
            <person name="Scheffler B."/>
            <person name="Saski C."/>
            <person name="Grover C."/>
            <person name="Hu G."/>
            <person name="Conover J."/>
            <person name="Carlson J."/>
            <person name="Shu S."/>
            <person name="Boston L."/>
            <person name="Williams M."/>
            <person name="Peterson D."/>
            <person name="Mcgee K."/>
            <person name="Jones D."/>
            <person name="Wendel J."/>
            <person name="Stelly D."/>
            <person name="Grimwood J."/>
            <person name="Schmutz J."/>
        </authorList>
    </citation>
    <scope>NUCLEOTIDE SEQUENCE [LARGE SCALE GENOMIC DNA]</scope>
    <source>
        <strain evidence="1">1408120.09</strain>
    </source>
</reference>
<protein>
    <submittedName>
        <fullName evidence="1">Uncharacterized protein</fullName>
    </submittedName>
</protein>